<gene>
    <name evidence="2" type="ORF">D0962_34020</name>
</gene>
<evidence type="ECO:0000313" key="3">
    <source>
        <dbReference type="Proteomes" id="UP000473574"/>
    </source>
</evidence>
<sequence>MGRAGKALKQVLQTYDISQNQLAVKLEVDRATVYKWFHEKREPTSETIVDITKALKQIQFEAAENFIQLYLGDLLKEDSSLEQ</sequence>
<dbReference type="EMBL" id="QZCE01000002">
    <property type="protein sequence ID" value="NEZ67722.1"/>
    <property type="molecule type" value="Genomic_DNA"/>
</dbReference>
<dbReference type="CDD" id="cd00093">
    <property type="entry name" value="HTH_XRE"/>
    <property type="match status" value="1"/>
</dbReference>
<comment type="caution">
    <text evidence="2">The sequence shown here is derived from an EMBL/GenBank/DDBJ whole genome shotgun (WGS) entry which is preliminary data.</text>
</comment>
<dbReference type="SUPFAM" id="SSF47413">
    <property type="entry name" value="lambda repressor-like DNA-binding domains"/>
    <property type="match status" value="1"/>
</dbReference>
<dbReference type="SMART" id="SM00530">
    <property type="entry name" value="HTH_XRE"/>
    <property type="match status" value="1"/>
</dbReference>
<dbReference type="Proteomes" id="UP000473574">
    <property type="component" value="Unassembled WGS sequence"/>
</dbReference>
<evidence type="ECO:0000313" key="2">
    <source>
        <dbReference type="EMBL" id="NEZ67722.1"/>
    </source>
</evidence>
<feature type="domain" description="HTH cro/C1-type" evidence="1">
    <location>
        <begin position="8"/>
        <end position="65"/>
    </location>
</feature>
<dbReference type="PROSITE" id="PS50943">
    <property type="entry name" value="HTH_CROC1"/>
    <property type="match status" value="1"/>
</dbReference>
<reference evidence="2 3" key="1">
    <citation type="journal article" date="2020" name="Microb. Ecol.">
        <title>Ecogenomics of the Marine Benthic Filamentous Cyanobacterium Adonisia.</title>
        <authorList>
            <person name="Walter J.M."/>
            <person name="Coutinho F.H."/>
            <person name="Leomil L."/>
            <person name="Hargreaves P.I."/>
            <person name="Campeao M.E."/>
            <person name="Vieira V.V."/>
            <person name="Silva B.S."/>
            <person name="Fistarol G.O."/>
            <person name="Salomon P.S."/>
            <person name="Sawabe T."/>
            <person name="Mino S."/>
            <person name="Hosokawa M."/>
            <person name="Miyashita H."/>
            <person name="Maruyama F."/>
            <person name="van Verk M.C."/>
            <person name="Dutilh B.E."/>
            <person name="Thompson C.C."/>
            <person name="Thompson F.L."/>
        </authorList>
    </citation>
    <scope>NUCLEOTIDE SEQUENCE [LARGE SCALE GENOMIC DNA]</scope>
    <source>
        <strain evidence="2 3">CCMR0082</strain>
    </source>
</reference>
<dbReference type="InterPro" id="IPR010982">
    <property type="entry name" value="Lambda_DNA-bd_dom_sf"/>
</dbReference>
<dbReference type="Gene3D" id="1.10.260.40">
    <property type="entry name" value="lambda repressor-like DNA-binding domains"/>
    <property type="match status" value="1"/>
</dbReference>
<dbReference type="InterPro" id="IPR001387">
    <property type="entry name" value="Cro/C1-type_HTH"/>
</dbReference>
<dbReference type="AlphaFoldDB" id="A0A6M0SJL6"/>
<dbReference type="GO" id="GO:0003677">
    <property type="term" value="F:DNA binding"/>
    <property type="evidence" value="ECO:0007669"/>
    <property type="project" value="InterPro"/>
</dbReference>
<name>A0A6M0SJL6_9CYAN</name>
<protein>
    <submittedName>
        <fullName evidence="2">XRE family transcriptional regulator</fullName>
    </submittedName>
</protein>
<evidence type="ECO:0000259" key="1">
    <source>
        <dbReference type="PROSITE" id="PS50943"/>
    </source>
</evidence>
<organism evidence="2 3">
    <name type="scientific">Adonisia turfae CCMR0082</name>
    <dbReference type="NCBI Taxonomy" id="2304604"/>
    <lineage>
        <taxon>Bacteria</taxon>
        <taxon>Bacillati</taxon>
        <taxon>Cyanobacteriota</taxon>
        <taxon>Adonisia</taxon>
        <taxon>Adonisia turfae</taxon>
    </lineage>
</organism>
<dbReference type="Pfam" id="PF01381">
    <property type="entry name" value="HTH_3"/>
    <property type="match status" value="1"/>
</dbReference>
<proteinExistence type="predicted"/>
<accession>A0A6M0SJL6</accession>